<gene>
    <name evidence="1" type="ORF">FGIG_01094</name>
</gene>
<evidence type="ECO:0000313" key="1">
    <source>
        <dbReference type="EMBL" id="TPP57030.1"/>
    </source>
</evidence>
<reference evidence="1 2" key="1">
    <citation type="submission" date="2019-04" db="EMBL/GenBank/DDBJ databases">
        <title>Annotation for the trematode Fasciola gigantica.</title>
        <authorList>
            <person name="Choi Y.-J."/>
        </authorList>
    </citation>
    <scope>NUCLEOTIDE SEQUENCE [LARGE SCALE GENOMIC DNA]</scope>
    <source>
        <strain evidence="1">Uganda_cow_1</strain>
    </source>
</reference>
<sequence length="158" mass="17561">MNPPMRKRSLSCNALGQLLLAEKEATESRSSSQKSLDEGNADLAAKVSVVGTLPVCYKKFNRKRNDVKEEELLRASRFHRNSRSQSIPVPILLGRRGSISLPEILDGMPSGQLSSRLSLVADELEESFKQIQEGNPTNTFRFSLLSLLSSRRGSTRDE</sequence>
<comment type="caution">
    <text evidence="1">The sequence shown here is derived from an EMBL/GenBank/DDBJ whole genome shotgun (WGS) entry which is preliminary data.</text>
</comment>
<dbReference type="EMBL" id="SUNJ01013761">
    <property type="protein sequence ID" value="TPP57030.1"/>
    <property type="molecule type" value="Genomic_DNA"/>
</dbReference>
<dbReference type="AlphaFoldDB" id="A0A504YGI6"/>
<dbReference type="OrthoDB" id="6248596at2759"/>
<protein>
    <submittedName>
        <fullName evidence="1">Uncharacterized protein</fullName>
    </submittedName>
</protein>
<dbReference type="Proteomes" id="UP000316759">
    <property type="component" value="Unassembled WGS sequence"/>
</dbReference>
<proteinExistence type="predicted"/>
<accession>A0A504YGI6</accession>
<name>A0A504YGI6_FASGI</name>
<evidence type="ECO:0000313" key="2">
    <source>
        <dbReference type="Proteomes" id="UP000316759"/>
    </source>
</evidence>
<keyword evidence="2" id="KW-1185">Reference proteome</keyword>
<organism evidence="1 2">
    <name type="scientific">Fasciola gigantica</name>
    <name type="common">Giant liver fluke</name>
    <dbReference type="NCBI Taxonomy" id="46835"/>
    <lineage>
        <taxon>Eukaryota</taxon>
        <taxon>Metazoa</taxon>
        <taxon>Spiralia</taxon>
        <taxon>Lophotrochozoa</taxon>
        <taxon>Platyhelminthes</taxon>
        <taxon>Trematoda</taxon>
        <taxon>Digenea</taxon>
        <taxon>Plagiorchiida</taxon>
        <taxon>Echinostomata</taxon>
        <taxon>Echinostomatoidea</taxon>
        <taxon>Fasciolidae</taxon>
        <taxon>Fasciola</taxon>
    </lineage>
</organism>